<accession>A0ABU8Q145</accession>
<dbReference type="Gene3D" id="2.40.160.50">
    <property type="entry name" value="membrane protein fhac: a member of the omp85/tpsb transporter family"/>
    <property type="match status" value="1"/>
</dbReference>
<feature type="compositionally biased region" description="Low complexity" evidence="3">
    <location>
        <begin position="1"/>
        <end position="17"/>
    </location>
</feature>
<organism evidence="5 6">
    <name type="scientific">Sphingomonas molluscorum</name>
    <dbReference type="NCBI Taxonomy" id="418184"/>
    <lineage>
        <taxon>Bacteria</taxon>
        <taxon>Pseudomonadati</taxon>
        <taxon>Pseudomonadota</taxon>
        <taxon>Alphaproteobacteria</taxon>
        <taxon>Sphingomonadales</taxon>
        <taxon>Sphingomonadaceae</taxon>
        <taxon>Sphingomonas</taxon>
    </lineage>
</organism>
<feature type="region of interest" description="Disordered" evidence="3">
    <location>
        <begin position="1"/>
        <end position="24"/>
    </location>
</feature>
<dbReference type="InterPro" id="IPR000184">
    <property type="entry name" value="Bac_surfAg_D15"/>
</dbReference>
<dbReference type="EMBL" id="JBBGZA010000001">
    <property type="protein sequence ID" value="MEJ5093225.1"/>
    <property type="molecule type" value="Genomic_DNA"/>
</dbReference>
<dbReference type="Pfam" id="PF01103">
    <property type="entry name" value="Omp85"/>
    <property type="match status" value="1"/>
</dbReference>
<evidence type="ECO:0000259" key="4">
    <source>
        <dbReference type="Pfam" id="PF01103"/>
    </source>
</evidence>
<sequence length="374" mass="39940">MASTAFGAPGAFAQQQPIAEVRDELETLPRARSATEEPEPKSKKADLLVVPIPLTNPALGTGAMLTGVVFYNPNDAPQPWISGVGVMATSTGTKGAGAFHSMSLDHDRFRFLVFAGYADAKLKFYGIGADAGARGVHVDLEDKGLGGLAQAQVRLANHLYGGVRLEYLNVDSTAEIPHPNYPDLNLPPLELKSTLAMLGPSLTYDSRNSSLNPSRGSYVTAFWTFGSKFLGSDFSHDKLQVGANFYASVTKTTVAAFRGSTCSVSKRVPFYDLCMYGQSGDLRGYEAGRYRDRFTWAFQGEFRQKLFGKFGAVAFGGVGGVAPSADQIGDSKVLPSVGAGLRYQASKSNNVNLRLDFAAGIDGHAVYFGIGEAF</sequence>
<evidence type="ECO:0000256" key="1">
    <source>
        <dbReference type="ARBA" id="ARBA00004370"/>
    </source>
</evidence>
<gene>
    <name evidence="5" type="ORF">WH159_01515</name>
</gene>
<dbReference type="Proteomes" id="UP001380365">
    <property type="component" value="Unassembled WGS sequence"/>
</dbReference>
<evidence type="ECO:0000313" key="5">
    <source>
        <dbReference type="EMBL" id="MEJ5093225.1"/>
    </source>
</evidence>
<comment type="caution">
    <text evidence="5">The sequence shown here is derived from an EMBL/GenBank/DDBJ whole genome shotgun (WGS) entry which is preliminary data.</text>
</comment>
<evidence type="ECO:0000313" key="6">
    <source>
        <dbReference type="Proteomes" id="UP001380365"/>
    </source>
</evidence>
<keyword evidence="2" id="KW-0472">Membrane</keyword>
<proteinExistence type="predicted"/>
<evidence type="ECO:0000256" key="2">
    <source>
        <dbReference type="ARBA" id="ARBA00023136"/>
    </source>
</evidence>
<comment type="subcellular location">
    <subcellularLocation>
        <location evidence="1">Membrane</location>
    </subcellularLocation>
</comment>
<dbReference type="RefSeq" id="WP_204991287.1">
    <property type="nucleotide sequence ID" value="NZ_JBBGZA010000001.1"/>
</dbReference>
<evidence type="ECO:0000256" key="3">
    <source>
        <dbReference type="SAM" id="MobiDB-lite"/>
    </source>
</evidence>
<dbReference type="SUPFAM" id="SSF56935">
    <property type="entry name" value="Porins"/>
    <property type="match status" value="1"/>
</dbReference>
<protein>
    <submittedName>
        <fullName evidence="5">BamA/TamA family outer membrane protein</fullName>
    </submittedName>
</protein>
<feature type="domain" description="Bacterial surface antigen (D15)" evidence="4">
    <location>
        <begin position="153"/>
        <end position="374"/>
    </location>
</feature>
<reference evidence="5 6" key="1">
    <citation type="submission" date="2023-12" db="EMBL/GenBank/DDBJ databases">
        <title>Gut-associated functions are favored during microbiome assembly across C. elegans life.</title>
        <authorList>
            <person name="Zimmermann J."/>
        </authorList>
    </citation>
    <scope>NUCLEOTIDE SEQUENCE [LARGE SCALE GENOMIC DNA]</scope>
    <source>
        <strain evidence="5 6">JUb134</strain>
    </source>
</reference>
<name>A0ABU8Q145_9SPHN</name>
<keyword evidence="6" id="KW-1185">Reference proteome</keyword>